<feature type="region of interest" description="Disordered" evidence="1">
    <location>
        <begin position="181"/>
        <end position="225"/>
    </location>
</feature>
<evidence type="ECO:0000256" key="1">
    <source>
        <dbReference type="SAM" id="MobiDB-lite"/>
    </source>
</evidence>
<keyword evidence="3" id="KW-1185">Reference proteome</keyword>
<dbReference type="PANTHER" id="PTHR38702:SF1">
    <property type="entry name" value="CALPONIN-HOMOLOGY (CH) DOMAIN-CONTAINING PROTEIN"/>
    <property type="match status" value="1"/>
</dbReference>
<accession>A0A1Y2BDX2</accession>
<feature type="compositionally biased region" description="Acidic residues" evidence="1">
    <location>
        <begin position="72"/>
        <end position="81"/>
    </location>
</feature>
<evidence type="ECO:0008006" key="4">
    <source>
        <dbReference type="Google" id="ProtNLM"/>
    </source>
</evidence>
<feature type="region of interest" description="Disordered" evidence="1">
    <location>
        <begin position="1"/>
        <end position="31"/>
    </location>
</feature>
<organism evidence="2 3">
    <name type="scientific">Naematelia encephala</name>
    <dbReference type="NCBI Taxonomy" id="71784"/>
    <lineage>
        <taxon>Eukaryota</taxon>
        <taxon>Fungi</taxon>
        <taxon>Dikarya</taxon>
        <taxon>Basidiomycota</taxon>
        <taxon>Agaricomycotina</taxon>
        <taxon>Tremellomycetes</taxon>
        <taxon>Tremellales</taxon>
        <taxon>Naemateliaceae</taxon>
        <taxon>Naematelia</taxon>
    </lineage>
</organism>
<name>A0A1Y2BDX2_9TREE</name>
<feature type="compositionally biased region" description="Low complexity" evidence="1">
    <location>
        <begin position="289"/>
        <end position="307"/>
    </location>
</feature>
<feature type="region of interest" description="Disordered" evidence="1">
    <location>
        <begin position="283"/>
        <end position="321"/>
    </location>
</feature>
<feature type="compositionally biased region" description="Basic and acidic residues" evidence="1">
    <location>
        <begin position="82"/>
        <end position="98"/>
    </location>
</feature>
<evidence type="ECO:0000313" key="2">
    <source>
        <dbReference type="EMBL" id="ORY33013.1"/>
    </source>
</evidence>
<dbReference type="PANTHER" id="PTHR38702">
    <property type="entry name" value="CALPONIN-HOMOLOGY (CH) DOMAIN-CONTAINING PROTEIN"/>
    <property type="match status" value="1"/>
</dbReference>
<gene>
    <name evidence="2" type="ORF">BCR39DRAFT_520717</name>
</gene>
<dbReference type="OrthoDB" id="2534759at2759"/>
<feature type="region of interest" description="Disordered" evidence="1">
    <location>
        <begin position="53"/>
        <end position="98"/>
    </location>
</feature>
<dbReference type="InParanoid" id="A0A1Y2BDX2"/>
<reference evidence="2 3" key="1">
    <citation type="submission" date="2016-07" db="EMBL/GenBank/DDBJ databases">
        <title>Pervasive Adenine N6-methylation of Active Genes in Fungi.</title>
        <authorList>
            <consortium name="DOE Joint Genome Institute"/>
            <person name="Mondo S.J."/>
            <person name="Dannebaum R.O."/>
            <person name="Kuo R.C."/>
            <person name="Labutti K."/>
            <person name="Haridas S."/>
            <person name="Kuo A."/>
            <person name="Salamov A."/>
            <person name="Ahrendt S.R."/>
            <person name="Lipzen A."/>
            <person name="Sullivan W."/>
            <person name="Andreopoulos W.B."/>
            <person name="Clum A."/>
            <person name="Lindquist E."/>
            <person name="Daum C."/>
            <person name="Ramamoorthy G.K."/>
            <person name="Gryganskyi A."/>
            <person name="Culley D."/>
            <person name="Magnuson J.K."/>
            <person name="James T.Y."/>
            <person name="O'Malley M.A."/>
            <person name="Stajich J.E."/>
            <person name="Spatafora J.W."/>
            <person name="Visel A."/>
            <person name="Grigoriev I.V."/>
        </authorList>
    </citation>
    <scope>NUCLEOTIDE SEQUENCE [LARGE SCALE GENOMIC DNA]</scope>
    <source>
        <strain evidence="2 3">68-887.2</strain>
    </source>
</reference>
<sequence length="600" mass="67010">MVERTDNTASGQIPLPPLKNPKYRHISRSAAKRESVQLLGSIKDLQLRFSQAGLEHRPGSGVGTRGLSSLGEQDEDEEGVGEENRPPGRDERRKVRDRRPWKEVDMERVDPEVARREVRERIEAMKVSWGIYGGITSSSSSLIPSSPVRATELPRDTRDILVQTAQTIRRVRSLSISISHQPLHSQRRASTPLFAPPRGNRPRGSISTPSRPAGPLPRAVSYGAPERRSSLGLPVLAEEKKEDSLADLRKSALEVLASLRGLEERLRILPLVEHASFSLGPETLSPVREMSTGSSSMTETETETGSTAPTSHRPESSMSAMYSEREIYSDEEDEYNLNVLAQDGGTERHIETWEERIVLEGREYEKLQIGDEKDCVRRWIGAVERLFFGEESLKATEEAEEWVLDQGWENKSLDRAQAFLVSHLPLNMSLLLSQPGTETFQSELLSRLSDGYILSQAFNAALHRSSKAWGFIPDEDIHDTLASAVGGSVTPGEDVKTGEKEWTFRRAGNLTCWAAALRLRYQLPIHLPSQTTSSSFLPVPTKAAPSVTAPTKLRTDGPKIEFDPLVVAKRSDGWEVMLSEVVCKWVEEVARERREEIERS</sequence>
<dbReference type="Proteomes" id="UP000193986">
    <property type="component" value="Unassembled WGS sequence"/>
</dbReference>
<dbReference type="AlphaFoldDB" id="A0A1Y2BDX2"/>
<protein>
    <recommendedName>
        <fullName evidence="4">Calponin-homology (CH) domain-containing protein</fullName>
    </recommendedName>
</protein>
<comment type="caution">
    <text evidence="2">The sequence shown here is derived from an EMBL/GenBank/DDBJ whole genome shotgun (WGS) entry which is preliminary data.</text>
</comment>
<dbReference type="EMBL" id="MCFC01000007">
    <property type="protein sequence ID" value="ORY33013.1"/>
    <property type="molecule type" value="Genomic_DNA"/>
</dbReference>
<proteinExistence type="predicted"/>
<evidence type="ECO:0000313" key="3">
    <source>
        <dbReference type="Proteomes" id="UP000193986"/>
    </source>
</evidence>